<dbReference type="Gene3D" id="3.40.50.1000">
    <property type="entry name" value="HAD superfamily/HAD-like"/>
    <property type="match status" value="1"/>
</dbReference>
<dbReference type="GO" id="GO:0051287">
    <property type="term" value="F:NAD binding"/>
    <property type="evidence" value="ECO:0007669"/>
    <property type="project" value="InterPro"/>
</dbReference>
<gene>
    <name evidence="4" type="ORF">Cvel_11589</name>
</gene>
<evidence type="ECO:0008006" key="5">
    <source>
        <dbReference type="Google" id="ProtNLM"/>
    </source>
</evidence>
<dbReference type="VEuPathDB" id="CryptoDB:Cvel_11589"/>
<proteinExistence type="predicted"/>
<dbReference type="Gene3D" id="1.10.1040.10">
    <property type="entry name" value="N-(1-d-carboxylethyl)-l-norvaline Dehydrogenase, domain 2"/>
    <property type="match status" value="1"/>
</dbReference>
<feature type="region of interest" description="Disordered" evidence="1">
    <location>
        <begin position="296"/>
        <end position="338"/>
    </location>
</feature>
<evidence type="ECO:0000313" key="4">
    <source>
        <dbReference type="EMBL" id="CEM52902.1"/>
    </source>
</evidence>
<feature type="domain" description="6-phosphogluconate dehydrogenase NADP-binding" evidence="2">
    <location>
        <begin position="4"/>
        <end position="158"/>
    </location>
</feature>
<evidence type="ECO:0000259" key="2">
    <source>
        <dbReference type="Pfam" id="PF03446"/>
    </source>
</evidence>
<reference evidence="4" key="1">
    <citation type="submission" date="2014-11" db="EMBL/GenBank/DDBJ databases">
        <authorList>
            <person name="Otto D Thomas"/>
            <person name="Naeem Raeece"/>
        </authorList>
    </citation>
    <scope>NUCLEOTIDE SEQUENCE</scope>
</reference>
<dbReference type="InterPro" id="IPR006115">
    <property type="entry name" value="6PGDH_NADP-bd"/>
</dbReference>
<dbReference type="Pfam" id="PF00702">
    <property type="entry name" value="Hydrolase"/>
    <property type="match status" value="1"/>
</dbReference>
<dbReference type="InterPro" id="IPR036412">
    <property type="entry name" value="HAD-like_sf"/>
</dbReference>
<dbReference type="Gene3D" id="3.40.50.720">
    <property type="entry name" value="NAD(P)-binding Rossmann-like Domain"/>
    <property type="match status" value="1"/>
</dbReference>
<dbReference type="GO" id="GO:0050661">
    <property type="term" value="F:NADP binding"/>
    <property type="evidence" value="ECO:0007669"/>
    <property type="project" value="InterPro"/>
</dbReference>
<dbReference type="EMBL" id="CDMZ01005422">
    <property type="protein sequence ID" value="CEM52902.1"/>
    <property type="molecule type" value="Genomic_DNA"/>
</dbReference>
<evidence type="ECO:0000256" key="1">
    <source>
        <dbReference type="SAM" id="MobiDB-lite"/>
    </source>
</evidence>
<dbReference type="InterPro" id="IPR013328">
    <property type="entry name" value="6PGD_dom2"/>
</dbReference>
<dbReference type="SFLD" id="SFLDS00003">
    <property type="entry name" value="Haloacid_Dehalogenase"/>
    <property type="match status" value="1"/>
</dbReference>
<dbReference type="InterPro" id="IPR008927">
    <property type="entry name" value="6-PGluconate_DH-like_C_sf"/>
</dbReference>
<dbReference type="PANTHER" id="PTHR43060:SF15">
    <property type="entry name" value="3-HYDROXYISOBUTYRATE DEHYDROGENASE-LIKE 1, MITOCHONDRIAL-RELATED"/>
    <property type="match status" value="1"/>
</dbReference>
<dbReference type="SUPFAM" id="SSF51735">
    <property type="entry name" value="NAD(P)-binding Rossmann-fold domains"/>
    <property type="match status" value="1"/>
</dbReference>
<evidence type="ECO:0000259" key="3">
    <source>
        <dbReference type="Pfam" id="PF14833"/>
    </source>
</evidence>
<dbReference type="InterPro" id="IPR036291">
    <property type="entry name" value="NAD(P)-bd_dom_sf"/>
</dbReference>
<dbReference type="PANTHER" id="PTHR43060">
    <property type="entry name" value="3-HYDROXYISOBUTYRATE DEHYDROGENASE-LIKE 1, MITOCHONDRIAL-RELATED"/>
    <property type="match status" value="1"/>
</dbReference>
<dbReference type="AlphaFoldDB" id="A0A0G4I759"/>
<organism evidence="4">
    <name type="scientific">Chromera velia CCMP2878</name>
    <dbReference type="NCBI Taxonomy" id="1169474"/>
    <lineage>
        <taxon>Eukaryota</taxon>
        <taxon>Sar</taxon>
        <taxon>Alveolata</taxon>
        <taxon>Colpodellida</taxon>
        <taxon>Chromeraceae</taxon>
        <taxon>Chromera</taxon>
    </lineage>
</organism>
<dbReference type="SUPFAM" id="SSF48179">
    <property type="entry name" value="6-phosphogluconate dehydrogenase C-terminal domain-like"/>
    <property type="match status" value="1"/>
</dbReference>
<name>A0A0G4I759_9ALVE</name>
<feature type="domain" description="3-hydroxyisobutyrate dehydrogenase-like NAD-binding" evidence="3">
    <location>
        <begin position="161"/>
        <end position="280"/>
    </location>
</feature>
<dbReference type="Pfam" id="PF14833">
    <property type="entry name" value="NAD_binding_11"/>
    <property type="match status" value="1"/>
</dbReference>
<dbReference type="Pfam" id="PF03446">
    <property type="entry name" value="NAD_binding_2"/>
    <property type="match status" value="1"/>
</dbReference>
<dbReference type="InterPro" id="IPR029154">
    <property type="entry name" value="HIBADH-like_NADP-bd"/>
</dbReference>
<dbReference type="InterPro" id="IPR023214">
    <property type="entry name" value="HAD_sf"/>
</dbReference>
<accession>A0A0G4I759</accession>
<protein>
    <recommendedName>
        <fullName evidence="5">6-phosphogluconate dehydrogenase NADP-binding domain-containing protein</fullName>
    </recommendedName>
</protein>
<feature type="compositionally biased region" description="Basic and acidic residues" evidence="1">
    <location>
        <begin position="328"/>
        <end position="337"/>
    </location>
</feature>
<sequence length="596" mass="62764">MIPGFIGLGQMGGPLAGRIAQKFRLLVWDRTPSVMEGHTNAHGSVAAPSLEALCSQADAIFLSLPTSAVVEAVVNEMVPNLRAGTVIVDCTSGEPEAAQRIASVLKGPGCAYVDLPVSGGPRGAAAGTVAAMAGGPEEALGKVRPFVDCFAKKVVHLGTHGSGFATKSVNNTINMGTFLLTVEGLLSLKARGGLQIDPLKALSVLNASSSRSLQSEVRVPEEVVSRRFGYGFKLGLMKKDVGIGSRFGQGPLFSAVRALIDKAEAAQGEGADYTEAAKYLEAEFGMDLSSAFPDLHAASQQPNGTAPAPHANGSVLKKSKAESSSQQKGKEGERDPRIVQSFVLPQGVDLLVCDMAGTTVSEEGAVYVALRRSVNAVLEEEKLAGGGDFKPVEEAELDEWHGAQKDIAMRVLLEQRMGNMDGGGKLDEAVKRAETFFVNELEEAYFGPSSKVAPIKPNLVEWLRELRSQPSNVKVAFNTGYPPRLQNGLIEKLNLGGKIDARMSASDPSFGAKGAGRPSPLMIFRLMERLEIESTRKVIKIGDSARDIEEGRNAGCLLSLGVLSGADSAEKLLQAGADLVLPDVTCIRPASVSGSS</sequence>
<dbReference type="SFLD" id="SFLDG01129">
    <property type="entry name" value="C1.5:_HAD__Beta-PGM__Phosphata"/>
    <property type="match status" value="1"/>
</dbReference>
<dbReference type="SUPFAM" id="SSF56784">
    <property type="entry name" value="HAD-like"/>
    <property type="match status" value="1"/>
</dbReference>